<dbReference type="GO" id="GO:0005829">
    <property type="term" value="C:cytosol"/>
    <property type="evidence" value="ECO:0007669"/>
    <property type="project" value="TreeGrafter"/>
</dbReference>
<proteinExistence type="predicted"/>
<evidence type="ECO:0000313" key="2">
    <source>
        <dbReference type="EMBL" id="RAW17488.1"/>
    </source>
</evidence>
<dbReference type="OrthoDB" id="9774675at2"/>
<evidence type="ECO:0000313" key="3">
    <source>
        <dbReference type="Proteomes" id="UP000250462"/>
    </source>
</evidence>
<dbReference type="InterPro" id="IPR036188">
    <property type="entry name" value="FAD/NAD-bd_sf"/>
</dbReference>
<organism evidence="2 3">
    <name type="scientific">Phytoactinopolyspora halophila</name>
    <dbReference type="NCBI Taxonomy" id="1981511"/>
    <lineage>
        <taxon>Bacteria</taxon>
        <taxon>Bacillati</taxon>
        <taxon>Actinomycetota</taxon>
        <taxon>Actinomycetes</taxon>
        <taxon>Jiangellales</taxon>
        <taxon>Jiangellaceae</taxon>
        <taxon>Phytoactinopolyspora</taxon>
    </lineage>
</organism>
<protein>
    <submittedName>
        <fullName evidence="2">FAD-dependent oxidoreductase</fullName>
    </submittedName>
</protein>
<dbReference type="GO" id="GO:0016491">
    <property type="term" value="F:oxidoreductase activity"/>
    <property type="evidence" value="ECO:0007669"/>
    <property type="project" value="InterPro"/>
</dbReference>
<evidence type="ECO:0000256" key="1">
    <source>
        <dbReference type="ARBA" id="ARBA00001974"/>
    </source>
</evidence>
<dbReference type="Gene3D" id="3.50.50.60">
    <property type="entry name" value="FAD/NAD(P)-binding domain"/>
    <property type="match status" value="2"/>
</dbReference>
<dbReference type="Pfam" id="PF13450">
    <property type="entry name" value="NAD_binding_8"/>
    <property type="match status" value="1"/>
</dbReference>
<dbReference type="EMBL" id="QMIG01000003">
    <property type="protein sequence ID" value="RAW17488.1"/>
    <property type="molecule type" value="Genomic_DNA"/>
</dbReference>
<comment type="cofactor">
    <cofactor evidence="1">
        <name>FAD</name>
        <dbReference type="ChEBI" id="CHEBI:57692"/>
    </cofactor>
</comment>
<dbReference type="RefSeq" id="WP_112257307.1">
    <property type="nucleotide sequence ID" value="NZ_QMIG01000003.1"/>
</dbReference>
<dbReference type="PANTHER" id="PTHR10668">
    <property type="entry name" value="PHYTOENE DEHYDROGENASE"/>
    <property type="match status" value="1"/>
</dbReference>
<accession>A0A329R3E4</accession>
<dbReference type="Proteomes" id="UP000250462">
    <property type="component" value="Unassembled WGS sequence"/>
</dbReference>
<comment type="caution">
    <text evidence="2">The sequence shown here is derived from an EMBL/GenBank/DDBJ whole genome shotgun (WGS) entry which is preliminary data.</text>
</comment>
<dbReference type="AlphaFoldDB" id="A0A329R3E4"/>
<gene>
    <name evidence="2" type="ORF">DPM12_05640</name>
</gene>
<sequence length="528" mass="55877">MSRIGSRAVHHAPRLSSRYDAVVIGGGHNGLTAAAYLADAGYSVLVLERLDQAGGAAVSTHPFRGVDARVSRYAYLVSLLPRQIVDELALPITLRQRRSASYTPTGHTGLLVDTDDGLDGTARTAASFADVTGSAGEYATWNDFHSRIAHAAARIFPTMTQPLISRESMRRLVDDDETWRMLVDEPIGHTVTTAFGDDAVRGVVLTDALIGTFTDVHDTSLLANRCFLYHVVGNGTGDWDVPVGGMGAVSEALEHAARARGAAIHTGAVVTAVDPDGEVSFVDADGITHRVGAGHILAGCAPATLARLLGEEPGTAPEGAQLKVNMLLRRLPRLRSGADPELAFGGTLHVNERSSQLRAAFAWARAGTIPHPAPCDVYCHSLTDDSVLGPSLRADGAHALTVFGLHMPARLFRDDNDAAREYATRAVLASLDSVLAEPIEDCLYTDVDGRACLEAHTPVDLEHELGLPGGHIFHGDLSWPFVEHEDEAGRWGVETEHARVLLCGAGARRGGGVSGIPGRAAAMAVLGK</sequence>
<dbReference type="PRINTS" id="PR00757">
    <property type="entry name" value="AMINEOXDASEF"/>
</dbReference>
<dbReference type="SUPFAM" id="SSF51905">
    <property type="entry name" value="FAD/NAD(P)-binding domain"/>
    <property type="match status" value="1"/>
</dbReference>
<dbReference type="InterPro" id="IPR001613">
    <property type="entry name" value="Flavin_amine_oxidase"/>
</dbReference>
<dbReference type="PANTHER" id="PTHR10668:SF103">
    <property type="entry name" value="PYRIDINE NUCLEOTIDE-DISULFIDE OXIDOREDUCTASE DOMAIN-CONTAINING PROTEIN 2"/>
    <property type="match status" value="1"/>
</dbReference>
<name>A0A329R3E4_9ACTN</name>
<reference evidence="2 3" key="1">
    <citation type="submission" date="2018-06" db="EMBL/GenBank/DDBJ databases">
        <title>Phytoactinopolyspora halophila sp. nov., a novel halophilic actinomycete isolated from a saline soil in China.</title>
        <authorList>
            <person name="Tang S.-K."/>
        </authorList>
    </citation>
    <scope>NUCLEOTIDE SEQUENCE [LARGE SCALE GENOMIC DNA]</scope>
    <source>
        <strain evidence="2 3">YIM 96934</strain>
    </source>
</reference>
<keyword evidence="3" id="KW-1185">Reference proteome</keyword>